<dbReference type="AlphaFoldDB" id="A0A8K0EDN8"/>
<dbReference type="GO" id="GO:0008270">
    <property type="term" value="F:zinc ion binding"/>
    <property type="evidence" value="ECO:0007669"/>
    <property type="project" value="UniProtKB-KW"/>
</dbReference>
<dbReference type="CDD" id="cd06257">
    <property type="entry name" value="DnaJ"/>
    <property type="match status" value="1"/>
</dbReference>
<name>A0A8K0EDN8_BRALA</name>
<dbReference type="InterPro" id="IPR013830">
    <property type="entry name" value="SGNH_hydro"/>
</dbReference>
<comment type="catalytic activity">
    <reaction evidence="5">
        <text>1-O-hexadecyl-2-acetyl-sn-glycero-3-phosphocholine + H2O = 1-O-hexadecyl-sn-glycero-3-phosphocholine + acetate + H(+)</text>
        <dbReference type="Rhea" id="RHEA:40479"/>
        <dbReference type="ChEBI" id="CHEBI:15377"/>
        <dbReference type="ChEBI" id="CHEBI:15378"/>
        <dbReference type="ChEBI" id="CHEBI:30089"/>
        <dbReference type="ChEBI" id="CHEBI:44811"/>
        <dbReference type="ChEBI" id="CHEBI:64496"/>
    </reaction>
    <physiologicalReaction direction="left-to-right" evidence="5">
        <dbReference type="Rhea" id="RHEA:40480"/>
    </physiologicalReaction>
</comment>
<organism evidence="12 13">
    <name type="scientific">Branchiostoma lanceolatum</name>
    <name type="common">Common lancelet</name>
    <name type="synonym">Amphioxus lanceolatum</name>
    <dbReference type="NCBI Taxonomy" id="7740"/>
    <lineage>
        <taxon>Eukaryota</taxon>
        <taxon>Metazoa</taxon>
        <taxon>Chordata</taxon>
        <taxon>Cephalochordata</taxon>
        <taxon>Leptocardii</taxon>
        <taxon>Amphioxiformes</taxon>
        <taxon>Branchiostomatidae</taxon>
        <taxon>Branchiostoma</taxon>
    </lineage>
</organism>
<dbReference type="InterPro" id="IPR036514">
    <property type="entry name" value="SGNH_hydro_sf"/>
</dbReference>
<keyword evidence="3 8" id="KW-0863">Zinc-finger</keyword>
<dbReference type="Pfam" id="PF00226">
    <property type="entry name" value="DnaJ"/>
    <property type="match status" value="1"/>
</dbReference>
<dbReference type="SUPFAM" id="SSF46565">
    <property type="entry name" value="Chaperone J-domain"/>
    <property type="match status" value="1"/>
</dbReference>
<evidence type="ECO:0000313" key="13">
    <source>
        <dbReference type="Proteomes" id="UP000838412"/>
    </source>
</evidence>
<dbReference type="Pfam" id="PF13472">
    <property type="entry name" value="Lipase_GDSL_2"/>
    <property type="match status" value="1"/>
</dbReference>
<feature type="compositionally biased region" description="Polar residues" evidence="9">
    <location>
        <begin position="688"/>
        <end position="699"/>
    </location>
</feature>
<dbReference type="InterPro" id="IPR001965">
    <property type="entry name" value="Znf_PHD"/>
</dbReference>
<gene>
    <name evidence="12" type="primary">Hypp7809</name>
    <name evidence="12" type="ORF">BLAG_LOCUS8827</name>
</gene>
<keyword evidence="4" id="KW-0862">Zinc</keyword>
<dbReference type="SMART" id="SM00249">
    <property type="entry name" value="PHD"/>
    <property type="match status" value="1"/>
</dbReference>
<dbReference type="InterPro" id="IPR036869">
    <property type="entry name" value="J_dom_sf"/>
</dbReference>
<dbReference type="GO" id="GO:0030544">
    <property type="term" value="F:Hsp70 protein binding"/>
    <property type="evidence" value="ECO:0007669"/>
    <property type="project" value="InterPro"/>
</dbReference>
<evidence type="ECO:0000256" key="6">
    <source>
        <dbReference type="ARBA" id="ARBA00035804"/>
    </source>
</evidence>
<evidence type="ECO:0000256" key="2">
    <source>
        <dbReference type="ARBA" id="ARBA00022723"/>
    </source>
</evidence>
<evidence type="ECO:0000259" key="10">
    <source>
        <dbReference type="PROSITE" id="PS50016"/>
    </source>
</evidence>
<dbReference type="PANTHER" id="PTHR43888">
    <property type="entry name" value="DNAJ-LIKE-2, ISOFORM A-RELATED"/>
    <property type="match status" value="1"/>
</dbReference>
<dbReference type="InterPro" id="IPR019787">
    <property type="entry name" value="Znf_PHD-finger"/>
</dbReference>
<evidence type="ECO:0000256" key="9">
    <source>
        <dbReference type="SAM" id="MobiDB-lite"/>
    </source>
</evidence>
<evidence type="ECO:0000256" key="5">
    <source>
        <dbReference type="ARBA" id="ARBA00023721"/>
    </source>
</evidence>
<comment type="catalytic activity">
    <reaction evidence="6">
        <text>1-O-hexadecyl-2-acetyl-sn-glycero-3-phosphate + H2O = 1-O-hexadecyl-sn-glycero-3-phosphate + acetate + H(+)</text>
        <dbReference type="Rhea" id="RHEA:41704"/>
        <dbReference type="ChEBI" id="CHEBI:15377"/>
        <dbReference type="ChEBI" id="CHEBI:15378"/>
        <dbReference type="ChEBI" id="CHEBI:30089"/>
        <dbReference type="ChEBI" id="CHEBI:77580"/>
        <dbReference type="ChEBI" id="CHEBI:78385"/>
    </reaction>
    <physiologicalReaction direction="left-to-right" evidence="6">
        <dbReference type="Rhea" id="RHEA:41705"/>
    </physiologicalReaction>
</comment>
<feature type="region of interest" description="Disordered" evidence="9">
    <location>
        <begin position="653"/>
        <end position="726"/>
    </location>
</feature>
<dbReference type="PRINTS" id="PR00625">
    <property type="entry name" value="JDOMAIN"/>
</dbReference>
<dbReference type="InterPro" id="IPR044713">
    <property type="entry name" value="DNJA1/2-like"/>
</dbReference>
<dbReference type="SUPFAM" id="SSF52266">
    <property type="entry name" value="SGNH hydrolase"/>
    <property type="match status" value="1"/>
</dbReference>
<evidence type="ECO:0000256" key="4">
    <source>
        <dbReference type="ARBA" id="ARBA00022833"/>
    </source>
</evidence>
<evidence type="ECO:0000256" key="3">
    <source>
        <dbReference type="ARBA" id="ARBA00022771"/>
    </source>
</evidence>
<dbReference type="PROSITE" id="PS50016">
    <property type="entry name" value="ZF_PHD_2"/>
    <property type="match status" value="1"/>
</dbReference>
<protein>
    <recommendedName>
        <fullName evidence="1">1-alkyl-2-acetylglycerophosphocholine esterase</fullName>
        <ecNumber evidence="1">3.1.1.47</ecNumber>
    </recommendedName>
</protein>
<dbReference type="Gene3D" id="1.10.287.110">
    <property type="entry name" value="DnaJ domain"/>
    <property type="match status" value="1"/>
</dbReference>
<keyword evidence="2" id="KW-0479">Metal-binding</keyword>
<dbReference type="GO" id="GO:0003847">
    <property type="term" value="F:1-alkyl-2-acetylglycerophosphocholine esterase activity"/>
    <property type="evidence" value="ECO:0007669"/>
    <property type="project" value="UniProtKB-EC"/>
</dbReference>
<dbReference type="CDD" id="cd15489">
    <property type="entry name" value="PHD_SF"/>
    <property type="match status" value="1"/>
</dbReference>
<dbReference type="Gene3D" id="3.40.50.1110">
    <property type="entry name" value="SGNH hydrolase"/>
    <property type="match status" value="1"/>
</dbReference>
<dbReference type="PROSITE" id="PS50076">
    <property type="entry name" value="DNAJ_2"/>
    <property type="match status" value="1"/>
</dbReference>
<dbReference type="OrthoDB" id="10002605at2759"/>
<sequence>MATGDRDLKSSNELYSLLGVTSNATEEEIVAAYGEKVKRHEKKLNSTKDKRLQTVARQAFSKVSKAFYVLSDKERRQKYDKSNEIAEPGKRDKRIKQNDDYFVEFNDNCITIYIPSESDKHWIEILETHYSLPTDDKGKNGHQLNVPYHDPTTDELIGSVTLHVYHTCKILVQGPAYYLWVLDMFERLKKTLEANCTTTEDEESRCEDIVCNKCERPGPEDDGIIQCNICQNWYHYACTGVHEFLLHELIKNAESEFVCNECSYDSIMSDPKLIGETFPEDASEKETIPKQFIGESTPNEKDGNNNDKLDILQCSVDKLEAITMSRIVHENNNIDTLSARLSHLEGLLSKTMETSGESVKEKSVIEGLSKRVKSLEAENKNLRKRITALEKKYTTDESQSSDPKDAVNEPSDPQAETFESNIPTNNRYQVLGDNRPMTKGQSSHLASDHCHDDPLDNGQPQTRSARRRSEDSEDGSLAEIVIIGDSNTRGIIPSVLYPGKQTAKHSAMKVPQATDLITTTTYSDPKCIVFHVGTNDIREERAAHGVTENLRQLVATTHTKYPNAKIVMSAIPPRNDQQLMEVTRDVNTFLHILNQETSYVSLADNNNLGEDGSIKSNLYKRDGYHLNRAGLKVLAASWKTVIHPIVGMGMYHKGQRRGSTLAPRSEVSQTQSQEQNRERTPQGRRPNRPNSDWRQNNRPNPDWRPRDGQNPGWFPRDEPNPEWFPR</sequence>
<dbReference type="EC" id="3.1.1.47" evidence="1"/>
<feature type="compositionally biased region" description="Basic and acidic residues" evidence="9">
    <location>
        <begin position="715"/>
        <end position="726"/>
    </location>
</feature>
<accession>A0A8K0EDN8</accession>
<dbReference type="Gene3D" id="3.30.40.10">
    <property type="entry name" value="Zinc/RING finger domain, C3HC4 (zinc finger)"/>
    <property type="match status" value="1"/>
</dbReference>
<feature type="domain" description="J" evidence="11">
    <location>
        <begin position="13"/>
        <end position="83"/>
    </location>
</feature>
<dbReference type="InterPro" id="IPR013083">
    <property type="entry name" value="Znf_RING/FYVE/PHD"/>
</dbReference>
<dbReference type="EMBL" id="OV696700">
    <property type="protein sequence ID" value="CAH1247028.1"/>
    <property type="molecule type" value="Genomic_DNA"/>
</dbReference>
<feature type="compositionally biased region" description="Polar residues" evidence="9">
    <location>
        <begin position="417"/>
        <end position="428"/>
    </location>
</feature>
<evidence type="ECO:0000313" key="12">
    <source>
        <dbReference type="EMBL" id="CAH1247028.1"/>
    </source>
</evidence>
<dbReference type="InterPro" id="IPR001623">
    <property type="entry name" value="DnaJ_domain"/>
</dbReference>
<evidence type="ECO:0000256" key="7">
    <source>
        <dbReference type="ARBA" id="ARBA00048078"/>
    </source>
</evidence>
<dbReference type="Proteomes" id="UP000838412">
    <property type="component" value="Chromosome 15"/>
</dbReference>
<comment type="catalytic activity">
    <reaction evidence="7">
        <text>a 1-O-alkyl-2-acetyl-sn-glycero-3-phosphocholine + H2O = a 1-O-alkyl-sn-glycero-3-phosphocholine + acetate + H(+)</text>
        <dbReference type="Rhea" id="RHEA:17777"/>
        <dbReference type="ChEBI" id="CHEBI:15377"/>
        <dbReference type="ChEBI" id="CHEBI:15378"/>
        <dbReference type="ChEBI" id="CHEBI:30089"/>
        <dbReference type="ChEBI" id="CHEBI:30909"/>
        <dbReference type="ChEBI" id="CHEBI:36707"/>
        <dbReference type="EC" id="3.1.1.47"/>
    </reaction>
    <physiologicalReaction direction="left-to-right" evidence="7">
        <dbReference type="Rhea" id="RHEA:17778"/>
    </physiologicalReaction>
</comment>
<feature type="region of interest" description="Disordered" evidence="9">
    <location>
        <begin position="391"/>
        <end position="477"/>
    </location>
</feature>
<reference evidence="12" key="1">
    <citation type="submission" date="2022-01" db="EMBL/GenBank/DDBJ databases">
        <authorList>
            <person name="Braso-Vives M."/>
        </authorList>
    </citation>
    <scope>NUCLEOTIDE SEQUENCE</scope>
</reference>
<evidence type="ECO:0000259" key="11">
    <source>
        <dbReference type="PROSITE" id="PS50076"/>
    </source>
</evidence>
<evidence type="ECO:0000256" key="8">
    <source>
        <dbReference type="PROSITE-ProRule" id="PRU00146"/>
    </source>
</evidence>
<keyword evidence="13" id="KW-1185">Reference proteome</keyword>
<dbReference type="SUPFAM" id="SSF57903">
    <property type="entry name" value="FYVE/PHD zinc finger"/>
    <property type="match status" value="1"/>
</dbReference>
<dbReference type="InterPro" id="IPR019786">
    <property type="entry name" value="Zinc_finger_PHD-type_CS"/>
</dbReference>
<dbReference type="GO" id="GO:0006457">
    <property type="term" value="P:protein folding"/>
    <property type="evidence" value="ECO:0007669"/>
    <property type="project" value="InterPro"/>
</dbReference>
<proteinExistence type="predicted"/>
<dbReference type="SMART" id="SM00271">
    <property type="entry name" value="DnaJ"/>
    <property type="match status" value="1"/>
</dbReference>
<feature type="domain" description="PHD-type" evidence="10">
    <location>
        <begin position="208"/>
        <end position="265"/>
    </location>
</feature>
<evidence type="ECO:0000256" key="1">
    <source>
        <dbReference type="ARBA" id="ARBA00013201"/>
    </source>
</evidence>
<dbReference type="InterPro" id="IPR011011">
    <property type="entry name" value="Znf_FYVE_PHD"/>
</dbReference>
<dbReference type="PROSITE" id="PS01359">
    <property type="entry name" value="ZF_PHD_1"/>
    <property type="match status" value="1"/>
</dbReference>